<dbReference type="HAMAP" id="MF_04110">
    <property type="entry name" value="ENDOLYSIN_T4"/>
    <property type="match status" value="1"/>
</dbReference>
<dbReference type="PANTHER" id="PTHR38107">
    <property type="match status" value="1"/>
</dbReference>
<dbReference type="GO" id="GO:0003796">
    <property type="term" value="F:lysozyme activity"/>
    <property type="evidence" value="ECO:0007669"/>
    <property type="project" value="UniProtKB-EC"/>
</dbReference>
<keyword evidence="3" id="KW-0081">Bacteriolytic enzyme</keyword>
<comment type="catalytic activity">
    <reaction evidence="1">
        <text>Hydrolysis of (1-&gt;4)-beta-linkages between N-acetylmuramic acid and N-acetyl-D-glucosamine residues in a peptidoglycan and between N-acetyl-D-glucosamine residues in chitodextrins.</text>
        <dbReference type="EC" id="3.2.1.17"/>
    </reaction>
</comment>
<dbReference type="SUPFAM" id="SSF53955">
    <property type="entry name" value="Lysozyme-like"/>
    <property type="match status" value="1"/>
</dbReference>
<dbReference type="Gene3D" id="1.10.530.40">
    <property type="match status" value="1"/>
</dbReference>
<evidence type="ECO:0000256" key="4">
    <source>
        <dbReference type="ARBA" id="ARBA00022801"/>
    </source>
</evidence>
<dbReference type="GO" id="GO:0009253">
    <property type="term" value="P:peptidoglycan catabolic process"/>
    <property type="evidence" value="ECO:0007669"/>
    <property type="project" value="InterPro"/>
</dbReference>
<keyword evidence="2" id="KW-0929">Antimicrobial</keyword>
<evidence type="ECO:0000256" key="1">
    <source>
        <dbReference type="ARBA" id="ARBA00000632"/>
    </source>
</evidence>
<accession>A0A7M2QLW2</accession>
<evidence type="ECO:0008006" key="7">
    <source>
        <dbReference type="Google" id="ProtNLM"/>
    </source>
</evidence>
<keyword evidence="4" id="KW-0378">Hydrolase</keyword>
<dbReference type="Pfam" id="PF00959">
    <property type="entry name" value="Phage_lysozyme"/>
    <property type="match status" value="1"/>
</dbReference>
<name>A0A7M2QLW2_9ZZZZ</name>
<dbReference type="InterPro" id="IPR023347">
    <property type="entry name" value="Lysozyme_dom_sf"/>
</dbReference>
<evidence type="ECO:0000256" key="2">
    <source>
        <dbReference type="ARBA" id="ARBA00022529"/>
    </source>
</evidence>
<dbReference type="GO" id="GO:0016998">
    <property type="term" value="P:cell wall macromolecule catabolic process"/>
    <property type="evidence" value="ECO:0007669"/>
    <property type="project" value="InterPro"/>
</dbReference>
<dbReference type="EMBL" id="MT993626">
    <property type="protein sequence ID" value="QOV05554.1"/>
    <property type="molecule type" value="Genomic_DNA"/>
</dbReference>
<sequence>MADHLKAKVAALALAGIAALTVSMSTSQVEHTKTHEGVRTTAYADPYYGWTLPTICYGSTAGVTRGQKATLAECDQRLRKDIQVACDRVKRDLKGTGVLLTQGEQDAYCSFAFNTGYFKYQRNGNLTSMYKNVVAGKPYEACMALNLYTYANGKQSRGLANRRAQESARCVSDFVKG</sequence>
<organism evidence="6">
    <name type="scientific">feces metagenome</name>
    <dbReference type="NCBI Taxonomy" id="1861841"/>
    <lineage>
        <taxon>unclassified sequences</taxon>
        <taxon>metagenomes</taxon>
        <taxon>organismal metagenomes</taxon>
    </lineage>
</organism>
<dbReference type="GO" id="GO:0031640">
    <property type="term" value="P:killing of cells of another organism"/>
    <property type="evidence" value="ECO:0007669"/>
    <property type="project" value="UniProtKB-KW"/>
</dbReference>
<dbReference type="PANTHER" id="PTHR38107:SF3">
    <property type="entry name" value="LYSOZYME RRRD-RELATED"/>
    <property type="match status" value="1"/>
</dbReference>
<dbReference type="InterPro" id="IPR034690">
    <property type="entry name" value="Endolysin_T4_type"/>
</dbReference>
<evidence type="ECO:0000313" key="6">
    <source>
        <dbReference type="EMBL" id="QOV05554.1"/>
    </source>
</evidence>
<evidence type="ECO:0000256" key="5">
    <source>
        <dbReference type="ARBA" id="ARBA00023295"/>
    </source>
</evidence>
<dbReference type="InterPro" id="IPR051018">
    <property type="entry name" value="Bacteriophage_GH24"/>
</dbReference>
<evidence type="ECO:0000256" key="3">
    <source>
        <dbReference type="ARBA" id="ARBA00022638"/>
    </source>
</evidence>
<reference evidence="6" key="1">
    <citation type="submission" date="2020-09" db="EMBL/GenBank/DDBJ databases">
        <authorList>
            <person name="Eze J.U."/>
            <person name="Rahube T.O."/>
        </authorList>
    </citation>
    <scope>NUCLEOTIDE SEQUENCE</scope>
</reference>
<keyword evidence="5" id="KW-0326">Glycosidase</keyword>
<dbReference type="AlphaFoldDB" id="A0A7M2QLW2"/>
<dbReference type="InterPro" id="IPR002196">
    <property type="entry name" value="Glyco_hydro_24"/>
</dbReference>
<proteinExistence type="inferred from homology"/>
<protein>
    <recommendedName>
        <fullName evidence="7">Lysozyme</fullName>
    </recommendedName>
</protein>
<dbReference type="InterPro" id="IPR023346">
    <property type="entry name" value="Lysozyme-like_dom_sf"/>
</dbReference>
<dbReference type="GO" id="GO:0042742">
    <property type="term" value="P:defense response to bacterium"/>
    <property type="evidence" value="ECO:0007669"/>
    <property type="project" value="UniProtKB-KW"/>
</dbReference>